<dbReference type="RefSeq" id="XP_060432281.1">
    <property type="nucleotide sequence ID" value="XM_060572052.1"/>
</dbReference>
<evidence type="ECO:0000256" key="1">
    <source>
        <dbReference type="SAM" id="MobiDB-lite"/>
    </source>
</evidence>
<dbReference type="EMBL" id="JAHMHR010000011">
    <property type="protein sequence ID" value="KAK1688586.1"/>
    <property type="molecule type" value="Genomic_DNA"/>
</dbReference>
<reference evidence="2" key="1">
    <citation type="submission" date="2021-06" db="EMBL/GenBank/DDBJ databases">
        <title>Comparative genomics, transcriptomics and evolutionary studies reveal genomic signatures of adaptation to plant cell wall in hemibiotrophic fungi.</title>
        <authorList>
            <consortium name="DOE Joint Genome Institute"/>
            <person name="Baroncelli R."/>
            <person name="Diaz J.F."/>
            <person name="Benocci T."/>
            <person name="Peng M."/>
            <person name="Battaglia E."/>
            <person name="Haridas S."/>
            <person name="Andreopoulos W."/>
            <person name="Labutti K."/>
            <person name="Pangilinan J."/>
            <person name="Floch G.L."/>
            <person name="Makela M.R."/>
            <person name="Henrissat B."/>
            <person name="Grigoriev I.V."/>
            <person name="Crouch J.A."/>
            <person name="De Vries R.P."/>
            <person name="Sukno S.A."/>
            <person name="Thon M.R."/>
        </authorList>
    </citation>
    <scope>NUCLEOTIDE SEQUENCE</scope>
    <source>
        <strain evidence="2">CBS 193.32</strain>
    </source>
</reference>
<organism evidence="2 3">
    <name type="scientific">Colletotrichum godetiae</name>
    <dbReference type="NCBI Taxonomy" id="1209918"/>
    <lineage>
        <taxon>Eukaryota</taxon>
        <taxon>Fungi</taxon>
        <taxon>Dikarya</taxon>
        <taxon>Ascomycota</taxon>
        <taxon>Pezizomycotina</taxon>
        <taxon>Sordariomycetes</taxon>
        <taxon>Hypocreomycetidae</taxon>
        <taxon>Glomerellales</taxon>
        <taxon>Glomerellaceae</taxon>
        <taxon>Colletotrichum</taxon>
        <taxon>Colletotrichum acutatum species complex</taxon>
    </lineage>
</organism>
<dbReference type="AlphaFoldDB" id="A0AAJ0EYF4"/>
<keyword evidence="3" id="KW-1185">Reference proteome</keyword>
<proteinExistence type="predicted"/>
<protein>
    <submittedName>
        <fullName evidence="2">Uncharacterized protein</fullName>
    </submittedName>
</protein>
<evidence type="ECO:0000313" key="2">
    <source>
        <dbReference type="EMBL" id="KAK1688586.1"/>
    </source>
</evidence>
<accession>A0AAJ0EYF4</accession>
<evidence type="ECO:0000313" key="3">
    <source>
        <dbReference type="Proteomes" id="UP001224890"/>
    </source>
</evidence>
<sequence>MATAASMQSNARFRACKAPSRLVRSGLAHGLILPSVTYQDITAAIIAPTNGLDVHATAQKKPSHGVWDRKKALHTFVSPSKTIDAFFSRTTLALPDEGKIRFLCLYPMVTNQFSASELDESAMRSSLTSRFITPNETIGNHCEKEETTGGRPNKSSLSTRVSSTASSGAEMLDSDGIDNRWPRTMLSV</sequence>
<name>A0AAJ0EYF4_9PEZI</name>
<dbReference type="GeneID" id="85456578"/>
<feature type="compositionally biased region" description="Low complexity" evidence="1">
    <location>
        <begin position="155"/>
        <end position="167"/>
    </location>
</feature>
<gene>
    <name evidence="2" type="ORF">BDP55DRAFT_629683</name>
</gene>
<feature type="region of interest" description="Disordered" evidence="1">
    <location>
        <begin position="140"/>
        <end position="176"/>
    </location>
</feature>
<dbReference type="Proteomes" id="UP001224890">
    <property type="component" value="Unassembled WGS sequence"/>
</dbReference>
<comment type="caution">
    <text evidence="2">The sequence shown here is derived from an EMBL/GenBank/DDBJ whole genome shotgun (WGS) entry which is preliminary data.</text>
</comment>